<dbReference type="AlphaFoldDB" id="A0A8H5CF67"/>
<dbReference type="Proteomes" id="UP000541558">
    <property type="component" value="Unassembled WGS sequence"/>
</dbReference>
<comment type="caution">
    <text evidence="2">The sequence shown here is derived from an EMBL/GenBank/DDBJ whole genome shotgun (WGS) entry which is preliminary data.</text>
</comment>
<sequence length="596" mass="65319">MTLEVSTIDDELQGLALRALSLKSKRNALLPIARLAPELFSRIFYLATFESREEALYGSPHIHSSIVLSQVSYSWRTIAFGSPEIWRRIIIRPTTSPSLLEHFLSKVGECWTLSISVDFSSCQPNASSQSTGLKTLQGLCSSDTFKRVEFMEFYDTPSQFISELFKTAPRRSDNVKSLTLTRGNHAQNNWHGPQWIGHYHLHQIQQDYLPFPEGLPKLDSLSLHGYSIALCSSLVGPCKCLTSLEIALPLRDCSASQLAIHVLRKTRSLRELKITFPEIISNTQVDTDIVGLADIDSDPNNNQLLPLLEELDLAGDVRGLMFLLPRLSIPKKLGQLRISASLPSLTGVQARELIDLKKRTKGALRELLGACMRGSVGTTAVDDKPNLVANVWYPSALKISGSTTYVDYTISACGSNGSEDGATVTYPIRLEVAKPTLYEAAVRSLLSWDLSLPTGCTSSPAYQSPQMGTPAQADVGMSDGSSAPSSVRSLSVSVVLEEEVWGLLATMPHLERVEIWGPALVFGLTSTLYPSGQANQGDLDTTPSYFPALRKMMVHSPGDAATSQMLIEHLANAMERRDQLFDQGTSSSSEAMFPRP</sequence>
<evidence type="ECO:0000256" key="1">
    <source>
        <dbReference type="SAM" id="MobiDB-lite"/>
    </source>
</evidence>
<reference evidence="2 3" key="1">
    <citation type="journal article" date="2020" name="ISME J.">
        <title>Uncovering the hidden diversity of litter-decomposition mechanisms in mushroom-forming fungi.</title>
        <authorList>
            <person name="Floudas D."/>
            <person name="Bentzer J."/>
            <person name="Ahren D."/>
            <person name="Johansson T."/>
            <person name="Persson P."/>
            <person name="Tunlid A."/>
        </authorList>
    </citation>
    <scope>NUCLEOTIDE SEQUENCE [LARGE SCALE GENOMIC DNA]</scope>
    <source>
        <strain evidence="2 3">CBS 175.51</strain>
    </source>
</reference>
<accession>A0A8H5CF67</accession>
<protein>
    <recommendedName>
        <fullName evidence="4">F-box domain-containing protein</fullName>
    </recommendedName>
</protein>
<evidence type="ECO:0000313" key="2">
    <source>
        <dbReference type="EMBL" id="KAF5340665.1"/>
    </source>
</evidence>
<evidence type="ECO:0008006" key="4">
    <source>
        <dbReference type="Google" id="ProtNLM"/>
    </source>
</evidence>
<dbReference type="Gene3D" id="3.80.10.10">
    <property type="entry name" value="Ribonuclease Inhibitor"/>
    <property type="match status" value="1"/>
</dbReference>
<gene>
    <name evidence="2" type="ORF">D9611_007459</name>
</gene>
<dbReference type="EMBL" id="JAACJK010000003">
    <property type="protein sequence ID" value="KAF5340665.1"/>
    <property type="molecule type" value="Genomic_DNA"/>
</dbReference>
<evidence type="ECO:0000313" key="3">
    <source>
        <dbReference type="Proteomes" id="UP000541558"/>
    </source>
</evidence>
<feature type="region of interest" description="Disordered" evidence="1">
    <location>
        <begin position="461"/>
        <end position="482"/>
    </location>
</feature>
<keyword evidence="3" id="KW-1185">Reference proteome</keyword>
<dbReference type="OrthoDB" id="10393268at2759"/>
<proteinExistence type="predicted"/>
<organism evidence="2 3">
    <name type="scientific">Ephemerocybe angulata</name>
    <dbReference type="NCBI Taxonomy" id="980116"/>
    <lineage>
        <taxon>Eukaryota</taxon>
        <taxon>Fungi</taxon>
        <taxon>Dikarya</taxon>
        <taxon>Basidiomycota</taxon>
        <taxon>Agaricomycotina</taxon>
        <taxon>Agaricomycetes</taxon>
        <taxon>Agaricomycetidae</taxon>
        <taxon>Agaricales</taxon>
        <taxon>Agaricineae</taxon>
        <taxon>Psathyrellaceae</taxon>
        <taxon>Ephemerocybe</taxon>
    </lineage>
</organism>
<dbReference type="InterPro" id="IPR032675">
    <property type="entry name" value="LRR_dom_sf"/>
</dbReference>
<name>A0A8H5CF67_9AGAR</name>